<dbReference type="InterPro" id="IPR006317">
    <property type="entry name" value="Ubiquinol_cyt_c_Rdtase_Fe-S-su"/>
</dbReference>
<dbReference type="InterPro" id="IPR005805">
    <property type="entry name" value="Rieske_Fe-S_prot_C"/>
</dbReference>
<feature type="transmembrane region" description="Helical" evidence="12">
    <location>
        <begin position="281"/>
        <end position="303"/>
    </location>
</feature>
<evidence type="ECO:0000256" key="8">
    <source>
        <dbReference type="ARBA" id="ARBA00023014"/>
    </source>
</evidence>
<dbReference type="Pfam" id="PF02921">
    <property type="entry name" value="UCR_TM"/>
    <property type="match status" value="1"/>
</dbReference>
<dbReference type="Pfam" id="PF00355">
    <property type="entry name" value="Rieske"/>
    <property type="match status" value="1"/>
</dbReference>
<organism evidence="14 15">
    <name type="scientific">Ditylenchus destructor</name>
    <dbReference type="NCBI Taxonomy" id="166010"/>
    <lineage>
        <taxon>Eukaryota</taxon>
        <taxon>Metazoa</taxon>
        <taxon>Ecdysozoa</taxon>
        <taxon>Nematoda</taxon>
        <taxon>Chromadorea</taxon>
        <taxon>Rhabditida</taxon>
        <taxon>Tylenchina</taxon>
        <taxon>Tylenchomorpha</taxon>
        <taxon>Sphaerularioidea</taxon>
        <taxon>Anguinidae</taxon>
        <taxon>Anguininae</taxon>
        <taxon>Ditylenchus</taxon>
    </lineage>
</organism>
<dbReference type="GO" id="GO:0008121">
    <property type="term" value="F:quinol-cytochrome-c reductase activity"/>
    <property type="evidence" value="ECO:0007669"/>
    <property type="project" value="InterPro"/>
</dbReference>
<dbReference type="GO" id="GO:0016020">
    <property type="term" value="C:membrane"/>
    <property type="evidence" value="ECO:0007669"/>
    <property type="project" value="UniProtKB-SubCell"/>
</dbReference>
<evidence type="ECO:0000256" key="7">
    <source>
        <dbReference type="ARBA" id="ARBA00023004"/>
    </source>
</evidence>
<dbReference type="Proteomes" id="UP001201812">
    <property type="component" value="Unassembled WGS sequence"/>
</dbReference>
<keyword evidence="9 12" id="KW-0472">Membrane</keyword>
<sequence>MRVLSAGQAKLLLAGGGQYVSSLSGASNVAARRFAHSDVVFPNFEKYRHDSTKDPNKSSRDSEDDRRALPNIFYYGVGGMLTLHAGKEIVQTVVRFKAMPADQLALATIEVNLNDIPEGKCKTYEWRGKPVFVRHRNEREIKSALDVNVSDLRHPQHDNERVKKPEWSVLIGVCTHLGCVPISGAGDFGGYFCPCHGSHYDTSGRIRKGPAPLNLHIPEYNFVNDETIVVEITCKFDGGDEKKQFYLRQLSTQDFKIEKCGQSATTAAELFDESYGSGANFYSYLLVISIFFSVATILIYLFWWNLYVSDDRIPVIDLAVTVLLAFAWLLGTFCFSITAGRMEEITEPENVKKLVEKGGFCGNATSCDVNSYAVYAPLTVSTIAGISCVLLYFANVWFCYKETANFRSRNSHTVQMPQDPYTLE</sequence>
<comment type="cofactor">
    <cofactor evidence="11">
        <name>[2Fe-2S] cluster</name>
        <dbReference type="ChEBI" id="CHEBI:190135"/>
    </cofactor>
</comment>
<dbReference type="SUPFAM" id="SSF81502">
    <property type="entry name" value="ISP transmembrane anchor"/>
    <property type="match status" value="1"/>
</dbReference>
<dbReference type="InterPro" id="IPR017941">
    <property type="entry name" value="Rieske_2Fe-2S"/>
</dbReference>
<keyword evidence="7" id="KW-0408">Iron</keyword>
<dbReference type="EMBL" id="JAKKPZ010000013">
    <property type="protein sequence ID" value="KAI1714596.1"/>
    <property type="molecule type" value="Genomic_DNA"/>
</dbReference>
<dbReference type="SUPFAM" id="SSF50022">
    <property type="entry name" value="ISP domain"/>
    <property type="match status" value="1"/>
</dbReference>
<dbReference type="InterPro" id="IPR014349">
    <property type="entry name" value="Rieske_Fe-S_prot"/>
</dbReference>
<dbReference type="InterPro" id="IPR036922">
    <property type="entry name" value="Rieske_2Fe-2S_sf"/>
</dbReference>
<dbReference type="PROSITE" id="PS51296">
    <property type="entry name" value="RIESKE"/>
    <property type="match status" value="1"/>
</dbReference>
<evidence type="ECO:0000259" key="13">
    <source>
        <dbReference type="PROSITE" id="PS51296"/>
    </source>
</evidence>
<evidence type="ECO:0000256" key="11">
    <source>
        <dbReference type="ARBA" id="ARBA00034078"/>
    </source>
</evidence>
<feature type="domain" description="Rieske" evidence="13">
    <location>
        <begin position="161"/>
        <end position="229"/>
    </location>
</feature>
<dbReference type="Gene3D" id="1.20.5.270">
    <property type="entry name" value="Ubiquinol cytochrome reductase, transmembrane domain"/>
    <property type="match status" value="1"/>
</dbReference>
<dbReference type="PANTHER" id="PTHR10134">
    <property type="entry name" value="CYTOCHROME B-C1 COMPLEX SUBUNIT RIESKE, MITOCHONDRIAL"/>
    <property type="match status" value="1"/>
</dbReference>
<name>A0AAD4N2H1_9BILA</name>
<evidence type="ECO:0000256" key="10">
    <source>
        <dbReference type="ARBA" id="ARBA00023157"/>
    </source>
</evidence>
<keyword evidence="15" id="KW-1185">Reference proteome</keyword>
<keyword evidence="8" id="KW-0411">Iron-sulfur</keyword>
<dbReference type="InterPro" id="IPR037008">
    <property type="entry name" value="bc1_Rieske_TM_sf"/>
</dbReference>
<dbReference type="GO" id="GO:0046872">
    <property type="term" value="F:metal ion binding"/>
    <property type="evidence" value="ECO:0007669"/>
    <property type="project" value="UniProtKB-KW"/>
</dbReference>
<dbReference type="NCBIfam" id="TIGR01416">
    <property type="entry name" value="Rieske_proteo"/>
    <property type="match status" value="1"/>
</dbReference>
<keyword evidence="10" id="KW-1015">Disulfide bond</keyword>
<keyword evidence="3 12" id="KW-0812">Transmembrane</keyword>
<evidence type="ECO:0000256" key="1">
    <source>
        <dbReference type="ARBA" id="ARBA00004167"/>
    </source>
</evidence>
<evidence type="ECO:0000256" key="2">
    <source>
        <dbReference type="ARBA" id="ARBA00010651"/>
    </source>
</evidence>
<gene>
    <name evidence="14" type="ORF">DdX_08699</name>
</gene>
<proteinExistence type="inferred from homology"/>
<dbReference type="FunFam" id="2.102.10.10:FF:000001">
    <property type="entry name" value="Cytochrome b-c1 complex subunit Rieske, mitochondrial"/>
    <property type="match status" value="1"/>
</dbReference>
<comment type="similarity">
    <text evidence="2">Belongs to the Rieske iron-sulfur protein family.</text>
</comment>
<reference evidence="14" key="1">
    <citation type="submission" date="2022-01" db="EMBL/GenBank/DDBJ databases">
        <title>Genome Sequence Resource for Two Populations of Ditylenchus destructor, the Migratory Endoparasitic Phytonematode.</title>
        <authorList>
            <person name="Zhang H."/>
            <person name="Lin R."/>
            <person name="Xie B."/>
        </authorList>
    </citation>
    <scope>NUCLEOTIDE SEQUENCE</scope>
    <source>
        <strain evidence="14">BazhouSP</strain>
    </source>
</reference>
<evidence type="ECO:0000313" key="14">
    <source>
        <dbReference type="EMBL" id="KAI1714596.1"/>
    </source>
</evidence>
<comment type="caution">
    <text evidence="14">The sequence shown here is derived from an EMBL/GenBank/DDBJ whole genome shotgun (WGS) entry which is preliminary data.</text>
</comment>
<feature type="transmembrane region" description="Helical" evidence="12">
    <location>
        <begin position="378"/>
        <end position="400"/>
    </location>
</feature>
<keyword evidence="4" id="KW-0001">2Fe-2S</keyword>
<accession>A0AAD4N2H1</accession>
<evidence type="ECO:0000256" key="5">
    <source>
        <dbReference type="ARBA" id="ARBA00022723"/>
    </source>
</evidence>
<keyword evidence="6 12" id="KW-1133">Transmembrane helix</keyword>
<feature type="transmembrane region" description="Helical" evidence="12">
    <location>
        <begin position="315"/>
        <end position="339"/>
    </location>
</feature>
<dbReference type="Gene3D" id="2.102.10.10">
    <property type="entry name" value="Rieske [2Fe-2S] iron-sulphur domain"/>
    <property type="match status" value="1"/>
</dbReference>
<evidence type="ECO:0000256" key="6">
    <source>
        <dbReference type="ARBA" id="ARBA00022989"/>
    </source>
</evidence>
<evidence type="ECO:0000313" key="15">
    <source>
        <dbReference type="Proteomes" id="UP001201812"/>
    </source>
</evidence>
<dbReference type="AlphaFoldDB" id="A0AAD4N2H1"/>
<dbReference type="CDD" id="cd03470">
    <property type="entry name" value="Rieske_cytochrome_bc1"/>
    <property type="match status" value="1"/>
</dbReference>
<evidence type="ECO:0000256" key="12">
    <source>
        <dbReference type="SAM" id="Phobius"/>
    </source>
</evidence>
<dbReference type="PRINTS" id="PR00162">
    <property type="entry name" value="RIESKE"/>
</dbReference>
<evidence type="ECO:0000256" key="4">
    <source>
        <dbReference type="ARBA" id="ARBA00022714"/>
    </source>
</evidence>
<comment type="subcellular location">
    <subcellularLocation>
        <location evidence="1">Membrane</location>
        <topology evidence="1">Single-pass membrane protein</topology>
    </subcellularLocation>
</comment>
<keyword evidence="5" id="KW-0479">Metal-binding</keyword>
<evidence type="ECO:0000256" key="9">
    <source>
        <dbReference type="ARBA" id="ARBA00023136"/>
    </source>
</evidence>
<dbReference type="InterPro" id="IPR004192">
    <property type="entry name" value="Rieske_TM"/>
</dbReference>
<protein>
    <submittedName>
        <fullName evidence="14">Ubiquinol cytochrome reductase transmembrane region domain-containing protein</fullName>
    </submittedName>
</protein>
<evidence type="ECO:0000256" key="3">
    <source>
        <dbReference type="ARBA" id="ARBA00022692"/>
    </source>
</evidence>
<dbReference type="GO" id="GO:0051537">
    <property type="term" value="F:2 iron, 2 sulfur cluster binding"/>
    <property type="evidence" value="ECO:0007669"/>
    <property type="project" value="UniProtKB-KW"/>
</dbReference>